<comment type="caution">
    <text evidence="1">The sequence shown here is derived from an EMBL/GenBank/DDBJ whole genome shotgun (WGS) entry which is preliminary data.</text>
</comment>
<keyword evidence="1" id="KW-0614">Plasmid</keyword>
<geneLocation type="plasmid" evidence="1">
    <name>pMEG01</name>
</geneLocation>
<dbReference type="AlphaFoldDB" id="A0A1S1U0V4"/>
<proteinExistence type="predicted"/>
<protein>
    <submittedName>
        <fullName evidence="1">Uncharacterized protein</fullName>
    </submittedName>
</protein>
<gene>
    <name evidence="1" type="ORF">AKG95_28745</name>
</gene>
<dbReference type="EMBL" id="LFKP01000016">
    <property type="protein sequence ID" value="OHV93738.1"/>
    <property type="molecule type" value="Genomic_DNA"/>
</dbReference>
<organism evidence="1 2">
    <name type="scientific">Janthinobacterium lividum</name>
    <dbReference type="NCBI Taxonomy" id="29581"/>
    <lineage>
        <taxon>Bacteria</taxon>
        <taxon>Pseudomonadati</taxon>
        <taxon>Pseudomonadota</taxon>
        <taxon>Betaproteobacteria</taxon>
        <taxon>Burkholderiales</taxon>
        <taxon>Oxalobacteraceae</taxon>
        <taxon>Janthinobacterium</taxon>
    </lineage>
</organism>
<sequence length="69" mass="8088">MKTKKISRLLFWSAGFLVFALVWAGRILIELLALCAGGIEERPQRDARERRFSWDNDGYSWEGRPDEMK</sequence>
<evidence type="ECO:0000313" key="1">
    <source>
        <dbReference type="EMBL" id="OHV93738.1"/>
    </source>
</evidence>
<name>A0A1S1U0V4_9BURK</name>
<accession>A0A1S1U0V4</accession>
<dbReference type="Proteomes" id="UP000179840">
    <property type="component" value="Unassembled WGS sequence"/>
</dbReference>
<evidence type="ECO:0000313" key="2">
    <source>
        <dbReference type="Proteomes" id="UP000179840"/>
    </source>
</evidence>
<reference evidence="1 2" key="1">
    <citation type="submission" date="2015-06" db="EMBL/GenBank/DDBJ databases">
        <title>Draft genome sequencing of a biphenyl-degrading bacterium, Janthinobacterium lividum MEG1.</title>
        <authorList>
            <person name="Shimodaira J."/>
            <person name="Hatta T."/>
        </authorList>
    </citation>
    <scope>NUCLEOTIDE SEQUENCE [LARGE SCALE GENOMIC DNA]</scope>
    <source>
        <strain evidence="1 2">MEG1</strain>
        <plasmid evidence="1">pMEG01</plasmid>
    </source>
</reference>
<dbReference type="RefSeq" id="WP_071080313.1">
    <property type="nucleotide sequence ID" value="NZ_LFKP01000016.1"/>
</dbReference>